<dbReference type="GO" id="GO:0005525">
    <property type="term" value="F:GTP binding"/>
    <property type="evidence" value="ECO:0007669"/>
    <property type="project" value="UniProtKB-KW"/>
</dbReference>
<evidence type="ECO:0000313" key="11">
    <source>
        <dbReference type="EMBL" id="KAG9391648.1"/>
    </source>
</evidence>
<proteinExistence type="inferred from homology"/>
<evidence type="ECO:0000256" key="3">
    <source>
        <dbReference type="ARBA" id="ARBA00022813"/>
    </source>
</evidence>
<keyword evidence="6" id="KW-0472">Membrane</keyword>
<dbReference type="PROSITE" id="PS50819">
    <property type="entry name" value="INTEIN_ENDONUCLEASE"/>
    <property type="match status" value="1"/>
</dbReference>
<dbReference type="Gene3D" id="1.20.120.140">
    <property type="entry name" value="Signal recognition particle SRP54, nucleotide-binding domain"/>
    <property type="match status" value="1"/>
</dbReference>
<evidence type="ECO:0000256" key="8">
    <source>
        <dbReference type="ARBA" id="ARBA00029433"/>
    </source>
</evidence>
<gene>
    <name evidence="11" type="ORF">J8273_6413</name>
</gene>
<dbReference type="AlphaFoldDB" id="A0A8J6AQZ6"/>
<evidence type="ECO:0000256" key="2">
    <source>
        <dbReference type="ARBA" id="ARBA00022741"/>
    </source>
</evidence>
<accession>A0A8J6AQZ6</accession>
<evidence type="ECO:0000259" key="10">
    <source>
        <dbReference type="PROSITE" id="PS50819"/>
    </source>
</evidence>
<dbReference type="PROSITE" id="PS00300">
    <property type="entry name" value="SRP54"/>
    <property type="match status" value="1"/>
</dbReference>
<dbReference type="InterPro" id="IPR042101">
    <property type="entry name" value="SRP54_N_sf"/>
</dbReference>
<dbReference type="GO" id="GO:0006614">
    <property type="term" value="P:SRP-dependent cotranslational protein targeting to membrane"/>
    <property type="evidence" value="ECO:0007669"/>
    <property type="project" value="InterPro"/>
</dbReference>
<dbReference type="InterPro" id="IPR027417">
    <property type="entry name" value="P-loop_NTPase"/>
</dbReference>
<dbReference type="PANTHER" id="PTHR43134">
    <property type="entry name" value="SIGNAL RECOGNITION PARTICLE RECEPTOR SUBUNIT ALPHA"/>
    <property type="match status" value="1"/>
</dbReference>
<evidence type="ECO:0000256" key="4">
    <source>
        <dbReference type="ARBA" id="ARBA00023000"/>
    </source>
</evidence>
<feature type="compositionally biased region" description="Basic and acidic residues" evidence="9">
    <location>
        <begin position="189"/>
        <end position="206"/>
    </location>
</feature>
<dbReference type="GO" id="GO:0016020">
    <property type="term" value="C:membrane"/>
    <property type="evidence" value="ECO:0007669"/>
    <property type="project" value="UniProtKB-ARBA"/>
</dbReference>
<dbReference type="InterPro" id="IPR036844">
    <property type="entry name" value="Hint_dom_sf"/>
</dbReference>
<keyword evidence="3" id="KW-0068">Autocatalytic cleavage</keyword>
<dbReference type="InterPro" id="IPR027434">
    <property type="entry name" value="Homing_endonucl"/>
</dbReference>
<dbReference type="Pfam" id="PF05203">
    <property type="entry name" value="Hom_end_hint"/>
    <property type="match status" value="1"/>
</dbReference>
<dbReference type="PROSITE" id="PS50817">
    <property type="entry name" value="INTEIN_N_TER"/>
    <property type="match status" value="1"/>
</dbReference>
<sequence>MELFTVATTGGVVLYHHADDSAKANSLMCLVNELIAFHLVGRGSLADFKKGQPEASQFAFKCLRDNVRGIFFVLIVQRILASKMHGDDILAALADGFLAAFPAKITDNPTKLLDFDAEYSRIVARSLRGGGSANSANTKAAGPTGSAASSPSSNEEADRTLDIDELTSLMARVSPKQARGPSAYIPRGKGKDKDGKKGKDGKEGRKWAGQVTQEEKDEIAALTEHKQTEKKAEGPYKRTKSRVIESDHVNLDEIESTSRILSMFRRGDADVSSALKALRSRLIERNVAVDVADSICDRVRQDMQGGRTGMRVSRAVTEAVSTTMAGILSTHGTIDVLAEAEQHKRERRNGRPYVIAFVGVNGVGKCLGKDTPVLMADGEFKPVQDVVVGDILMGDDGTPRTVGSVTTGRQEMARVSLQGGAKFTCNMAHILTVALPEPQRLAEVEGKGWAAAAYRLSLGLDGGATAIQLESQQFDTRAVAEGWLASLAGNPLYVPADGVFDISVESFFALPDAIRAELKAVIAPELSFHGRADPAVPVHPYVVGAWLGAAWDDAMPEDTPAAVLEAIEELLPNRDPVEAMRPYGKRVPPAIKYGPAEARRQCLAGLVDTNGYQSGSRGLVDDAAFMARSLGLFVTKSGEITGDLARLPLRVESSRPQPDQHRQAFTVERLPEDDYYGFTIDGNARFIINREMVVTHNSTSLAKVAALCTDAGLTVSMAACDTFRSGAIEQLKLHATRLGVDLIESGYSTTPANVAKFAINETTGQGRDVLLIDTAGRMQGNSNLMRQLTNLVDTARPDRVLFVGEALVGGEAVSQLTAFNEALASYSDRPTPHLIDGIVLTKYDAVETKVGAAITMVHTTNVPIAYVGNGQRYEDLVTLRVSDVVKTLLL</sequence>
<dbReference type="Gene3D" id="2.170.16.10">
    <property type="entry name" value="Hedgehog/Intein (Hint) domain"/>
    <property type="match status" value="2"/>
</dbReference>
<dbReference type="GO" id="GO:0003924">
    <property type="term" value="F:GTPase activity"/>
    <property type="evidence" value="ECO:0007669"/>
    <property type="project" value="TreeGrafter"/>
</dbReference>
<dbReference type="GO" id="GO:0004519">
    <property type="term" value="F:endonuclease activity"/>
    <property type="evidence" value="ECO:0007669"/>
    <property type="project" value="InterPro"/>
</dbReference>
<dbReference type="PANTHER" id="PTHR43134:SF1">
    <property type="entry name" value="SIGNAL RECOGNITION PARTICLE RECEPTOR SUBUNIT ALPHA"/>
    <property type="match status" value="1"/>
</dbReference>
<dbReference type="OrthoDB" id="1727884at2759"/>
<dbReference type="Gene3D" id="3.30.450.60">
    <property type="match status" value="1"/>
</dbReference>
<evidence type="ECO:0000256" key="7">
    <source>
        <dbReference type="ARBA" id="ARBA00023170"/>
    </source>
</evidence>
<evidence type="ECO:0000256" key="1">
    <source>
        <dbReference type="ARBA" id="ARBA00008531"/>
    </source>
</evidence>
<dbReference type="GO" id="GO:0005737">
    <property type="term" value="C:cytoplasm"/>
    <property type="evidence" value="ECO:0007669"/>
    <property type="project" value="UniProtKB-ARBA"/>
</dbReference>
<reference evidence="11" key="1">
    <citation type="submission" date="2021-05" db="EMBL/GenBank/DDBJ databases">
        <title>A free-living protist that lacks canonical eukaryotic 1 DNA replication and segregation systems.</title>
        <authorList>
            <person name="Salas-Leiva D.E."/>
            <person name="Tromer E.C."/>
            <person name="Curtis B.A."/>
            <person name="Jerlstrom-Hultqvist J."/>
            <person name="Kolisko M."/>
            <person name="Yi Z."/>
            <person name="Salas-Leiva J.S."/>
            <person name="Gallot-Lavallee L."/>
            <person name="Kops G.J.P.L."/>
            <person name="Archibald J.M."/>
            <person name="Simpson A.G.B."/>
            <person name="Roger A.J."/>
        </authorList>
    </citation>
    <scope>NUCLEOTIDE SEQUENCE</scope>
    <source>
        <strain evidence="11">BICM</strain>
    </source>
</reference>
<dbReference type="SUPFAM" id="SSF55608">
    <property type="entry name" value="Homing endonucleases"/>
    <property type="match status" value="1"/>
</dbReference>
<keyword evidence="5" id="KW-0342">GTP-binding</keyword>
<keyword evidence="7" id="KW-0675">Receptor</keyword>
<dbReference type="Proteomes" id="UP000717585">
    <property type="component" value="Unassembled WGS sequence"/>
</dbReference>
<dbReference type="SMART" id="SM00962">
    <property type="entry name" value="SRP54"/>
    <property type="match status" value="1"/>
</dbReference>
<dbReference type="SUPFAM" id="SSF47364">
    <property type="entry name" value="Domain of the SRP/SRP receptor G-proteins"/>
    <property type="match status" value="1"/>
</dbReference>
<protein>
    <submittedName>
        <fullName evidence="11">SRP54-type protein, GTPase domain</fullName>
    </submittedName>
</protein>
<dbReference type="Gene3D" id="3.40.50.300">
    <property type="entry name" value="P-loop containing nucleotide triphosphate hydrolases"/>
    <property type="match status" value="1"/>
</dbReference>
<feature type="region of interest" description="Disordered" evidence="9">
    <location>
        <begin position="170"/>
        <end position="212"/>
    </location>
</feature>
<feature type="compositionally biased region" description="Low complexity" evidence="9">
    <location>
        <begin position="140"/>
        <end position="154"/>
    </location>
</feature>
<evidence type="ECO:0000313" key="12">
    <source>
        <dbReference type="Proteomes" id="UP000717585"/>
    </source>
</evidence>
<dbReference type="InterPro" id="IPR011012">
    <property type="entry name" value="Longin-like_dom_sf"/>
</dbReference>
<dbReference type="EMBL" id="JAHDYR010000053">
    <property type="protein sequence ID" value="KAG9391648.1"/>
    <property type="molecule type" value="Genomic_DNA"/>
</dbReference>
<dbReference type="InterPro" id="IPR006141">
    <property type="entry name" value="Intein_N"/>
</dbReference>
<dbReference type="InterPro" id="IPR036225">
    <property type="entry name" value="SRP/SRP_N"/>
</dbReference>
<evidence type="ECO:0000256" key="9">
    <source>
        <dbReference type="SAM" id="MobiDB-lite"/>
    </source>
</evidence>
<dbReference type="InterPro" id="IPR004042">
    <property type="entry name" value="Intein_endonuc_central"/>
</dbReference>
<name>A0A8J6AQZ6_9EUKA</name>
<dbReference type="InterPro" id="IPR007868">
    <property type="entry name" value="Hom_end_hint"/>
</dbReference>
<keyword evidence="4" id="KW-0651">Protein splicing</keyword>
<dbReference type="InterPro" id="IPR013822">
    <property type="entry name" value="Signal_recog_particl_SRP54_hlx"/>
</dbReference>
<organism evidence="11 12">
    <name type="scientific">Carpediemonas membranifera</name>
    <dbReference type="NCBI Taxonomy" id="201153"/>
    <lineage>
        <taxon>Eukaryota</taxon>
        <taxon>Metamonada</taxon>
        <taxon>Carpediemonas-like organisms</taxon>
        <taxon>Carpediemonas</taxon>
    </lineage>
</organism>
<evidence type="ECO:0000256" key="6">
    <source>
        <dbReference type="ARBA" id="ARBA00023136"/>
    </source>
</evidence>
<dbReference type="GO" id="GO:0012505">
    <property type="term" value="C:endomembrane system"/>
    <property type="evidence" value="ECO:0007669"/>
    <property type="project" value="UniProtKB-SubCell"/>
</dbReference>
<dbReference type="GO" id="GO:0005047">
    <property type="term" value="F:signal recognition particle binding"/>
    <property type="evidence" value="ECO:0007669"/>
    <property type="project" value="TreeGrafter"/>
</dbReference>
<keyword evidence="2" id="KW-0547">Nucleotide-binding</keyword>
<dbReference type="Pfam" id="PF00448">
    <property type="entry name" value="SRP54"/>
    <property type="match status" value="1"/>
</dbReference>
<dbReference type="SUPFAM" id="SSF52540">
    <property type="entry name" value="P-loop containing nucleoside triphosphate hydrolases"/>
    <property type="match status" value="1"/>
</dbReference>
<feature type="domain" description="DOD-type homing endonuclease" evidence="10">
    <location>
        <begin position="542"/>
        <end position="632"/>
    </location>
</feature>
<keyword evidence="12" id="KW-1185">Reference proteome</keyword>
<dbReference type="Pfam" id="PF02881">
    <property type="entry name" value="SRP54_N"/>
    <property type="match status" value="1"/>
</dbReference>
<dbReference type="SUPFAM" id="SSF64356">
    <property type="entry name" value="SNARE-like"/>
    <property type="match status" value="1"/>
</dbReference>
<comment type="caution">
    <text evidence="11">The sequence shown here is derived from an EMBL/GenBank/DDBJ whole genome shotgun (WGS) entry which is preliminary data.</text>
</comment>
<feature type="region of interest" description="Disordered" evidence="9">
    <location>
        <begin position="129"/>
        <end position="158"/>
    </location>
</feature>
<dbReference type="InterPro" id="IPR000897">
    <property type="entry name" value="SRP54_GTPase_dom"/>
</dbReference>
<comment type="similarity">
    <text evidence="1">Belongs to the GTP-binding SRP family.</text>
</comment>
<evidence type="ECO:0000256" key="5">
    <source>
        <dbReference type="ARBA" id="ARBA00023134"/>
    </source>
</evidence>
<dbReference type="GO" id="GO:0016539">
    <property type="term" value="P:intein-mediated protein splicing"/>
    <property type="evidence" value="ECO:0007669"/>
    <property type="project" value="InterPro"/>
</dbReference>
<comment type="subcellular location">
    <subcellularLocation>
        <location evidence="8">Endomembrane system</location>
        <topology evidence="8">Peripheral membrane protein</topology>
        <orientation evidence="8">Cytoplasmic side</orientation>
    </subcellularLocation>
</comment>
<dbReference type="SUPFAM" id="SSF51294">
    <property type="entry name" value="Hedgehog/intein (Hint) domain"/>
    <property type="match status" value="1"/>
</dbReference>